<proteinExistence type="predicted"/>
<sequence>MEKNFVVFGGFISLALGSILLFLHATDPQAHLSLPGLVLVVLGLITLAFSTKMKK</sequence>
<accession>A0A0G0Z2N9</accession>
<evidence type="ECO:0000256" key="1">
    <source>
        <dbReference type="SAM" id="Phobius"/>
    </source>
</evidence>
<name>A0A0G0Z2N9_9BACT</name>
<dbReference type="Proteomes" id="UP000033854">
    <property type="component" value="Unassembled WGS sequence"/>
</dbReference>
<protein>
    <submittedName>
        <fullName evidence="2">Uncharacterized protein</fullName>
    </submittedName>
</protein>
<keyword evidence="1" id="KW-0812">Transmembrane</keyword>
<evidence type="ECO:0000313" key="2">
    <source>
        <dbReference type="EMBL" id="KKS43049.1"/>
    </source>
</evidence>
<reference evidence="2 3" key="1">
    <citation type="journal article" date="2015" name="Nature">
        <title>rRNA introns, odd ribosomes, and small enigmatic genomes across a large radiation of phyla.</title>
        <authorList>
            <person name="Brown C.T."/>
            <person name="Hug L.A."/>
            <person name="Thomas B.C."/>
            <person name="Sharon I."/>
            <person name="Castelle C.J."/>
            <person name="Singh A."/>
            <person name="Wilkins M.J."/>
            <person name="Williams K.H."/>
            <person name="Banfield J.F."/>
        </authorList>
    </citation>
    <scope>NUCLEOTIDE SEQUENCE [LARGE SCALE GENOMIC DNA]</scope>
</reference>
<gene>
    <name evidence="2" type="ORF">UV06_C0003G0050</name>
</gene>
<feature type="transmembrane region" description="Helical" evidence="1">
    <location>
        <begin position="32"/>
        <end position="50"/>
    </location>
</feature>
<keyword evidence="1" id="KW-0472">Membrane</keyword>
<feature type="transmembrane region" description="Helical" evidence="1">
    <location>
        <begin position="5"/>
        <end position="26"/>
    </location>
</feature>
<organism evidence="2 3">
    <name type="scientific">Candidatus Collierbacteria bacterium GW2011_GWA2_42_17</name>
    <dbReference type="NCBI Taxonomy" id="1618378"/>
    <lineage>
        <taxon>Bacteria</taxon>
        <taxon>Candidatus Collieribacteriota</taxon>
    </lineage>
</organism>
<comment type="caution">
    <text evidence="2">The sequence shown here is derived from an EMBL/GenBank/DDBJ whole genome shotgun (WGS) entry which is preliminary data.</text>
</comment>
<dbReference type="EMBL" id="LCDA01000003">
    <property type="protein sequence ID" value="KKS43049.1"/>
    <property type="molecule type" value="Genomic_DNA"/>
</dbReference>
<evidence type="ECO:0000313" key="3">
    <source>
        <dbReference type="Proteomes" id="UP000033854"/>
    </source>
</evidence>
<keyword evidence="1" id="KW-1133">Transmembrane helix</keyword>
<dbReference type="AlphaFoldDB" id="A0A0G0Z2N9"/>